<dbReference type="GO" id="GO:0005662">
    <property type="term" value="C:DNA replication factor A complex"/>
    <property type="evidence" value="ECO:0007669"/>
    <property type="project" value="EnsemblFungi"/>
</dbReference>
<comment type="similarity">
    <text evidence="2">Belongs to the replication factor A protein 3 family.</text>
</comment>
<dbReference type="GO" id="GO:0000724">
    <property type="term" value="P:double-strand break repair via homologous recombination"/>
    <property type="evidence" value="ECO:0007669"/>
    <property type="project" value="TreeGrafter"/>
</dbReference>
<evidence type="ECO:0000256" key="1">
    <source>
        <dbReference type="ARBA" id="ARBA00004123"/>
    </source>
</evidence>
<dbReference type="FunFam" id="2.40.50.140:FF:000271">
    <property type="entry name" value="Similar to ssDNA binding protein Ssb3"/>
    <property type="match status" value="1"/>
</dbReference>
<dbReference type="GO" id="GO:0006284">
    <property type="term" value="P:base-excision repair"/>
    <property type="evidence" value="ECO:0007669"/>
    <property type="project" value="TreeGrafter"/>
</dbReference>
<protein>
    <recommendedName>
        <fullName evidence="6">Replication factor A protein 3</fullName>
    </recommendedName>
</protein>
<dbReference type="Proteomes" id="UP000275772">
    <property type="component" value="Unassembled WGS sequence"/>
</dbReference>
<sequence>MAEPISTPRINSTHLDNFTGRTIRLLGTVMQLRGETAILDCIGNVTLQLNRDSHLTVGHVFEIVGRVNQDLSVRVLKATDAGKEVDLSIANEVVDVTHRYKEIFYQ</sequence>
<dbReference type="AlphaFoldDB" id="A0A383UPZ7"/>
<keyword evidence="3" id="KW-0539">Nucleus</keyword>
<dbReference type="Gene3D" id="2.40.50.140">
    <property type="entry name" value="Nucleic acid-binding proteins"/>
    <property type="match status" value="1"/>
</dbReference>
<evidence type="ECO:0000256" key="3">
    <source>
        <dbReference type="ARBA" id="ARBA00023242"/>
    </source>
</evidence>
<accession>A0A383UPZ7</accession>
<dbReference type="VEuPathDB" id="FungiDB:BLGHR1_13171"/>
<dbReference type="CDD" id="cd04479">
    <property type="entry name" value="RPA3"/>
    <property type="match status" value="1"/>
</dbReference>
<dbReference type="InterPro" id="IPR012340">
    <property type="entry name" value="NA-bd_OB-fold"/>
</dbReference>
<dbReference type="InterPro" id="IPR013970">
    <property type="entry name" value="Rfa2"/>
</dbReference>
<dbReference type="GO" id="GO:0003697">
    <property type="term" value="F:single-stranded DNA binding"/>
    <property type="evidence" value="ECO:0007669"/>
    <property type="project" value="EnsemblFungi"/>
</dbReference>
<evidence type="ECO:0000313" key="5">
    <source>
        <dbReference type="Proteomes" id="UP000275772"/>
    </source>
</evidence>
<evidence type="ECO:0000313" key="4">
    <source>
        <dbReference type="EMBL" id="SZF02391.1"/>
    </source>
</evidence>
<dbReference type="SUPFAM" id="SSF50249">
    <property type="entry name" value="Nucleic acid-binding proteins"/>
    <property type="match status" value="1"/>
</dbReference>
<comment type="subcellular location">
    <subcellularLocation>
        <location evidence="1">Nucleus</location>
    </subcellularLocation>
</comment>
<dbReference type="GO" id="GO:0003684">
    <property type="term" value="F:damaged DNA binding"/>
    <property type="evidence" value="ECO:0007669"/>
    <property type="project" value="TreeGrafter"/>
</dbReference>
<evidence type="ECO:0008006" key="6">
    <source>
        <dbReference type="Google" id="ProtNLM"/>
    </source>
</evidence>
<dbReference type="Pfam" id="PF08661">
    <property type="entry name" value="Rep_fac-A_3"/>
    <property type="match status" value="1"/>
</dbReference>
<dbReference type="GO" id="GO:0006260">
    <property type="term" value="P:DNA replication"/>
    <property type="evidence" value="ECO:0007669"/>
    <property type="project" value="InterPro"/>
</dbReference>
<dbReference type="GO" id="GO:0006289">
    <property type="term" value="P:nucleotide-excision repair"/>
    <property type="evidence" value="ECO:0007669"/>
    <property type="project" value="TreeGrafter"/>
</dbReference>
<dbReference type="PANTHER" id="PTHR15114">
    <property type="entry name" value="REPLICATION PROTEIN A3"/>
    <property type="match status" value="1"/>
</dbReference>
<gene>
    <name evidence="4" type="ORF">BLGHR1_13171</name>
</gene>
<dbReference type="PANTHER" id="PTHR15114:SF1">
    <property type="entry name" value="REPLICATION PROTEIN A 14 KDA SUBUNIT"/>
    <property type="match status" value="1"/>
</dbReference>
<evidence type="ECO:0000256" key="2">
    <source>
        <dbReference type="ARBA" id="ARBA00009761"/>
    </source>
</evidence>
<organism evidence="4 5">
    <name type="scientific">Blumeria hordei</name>
    <name type="common">Barley powdery mildew</name>
    <name type="synonym">Blumeria graminis f. sp. hordei</name>
    <dbReference type="NCBI Taxonomy" id="2867405"/>
    <lineage>
        <taxon>Eukaryota</taxon>
        <taxon>Fungi</taxon>
        <taxon>Dikarya</taxon>
        <taxon>Ascomycota</taxon>
        <taxon>Pezizomycotina</taxon>
        <taxon>Leotiomycetes</taxon>
        <taxon>Erysiphales</taxon>
        <taxon>Erysiphaceae</taxon>
        <taxon>Blumeria</taxon>
    </lineage>
</organism>
<dbReference type="GO" id="GO:0035861">
    <property type="term" value="C:site of double-strand break"/>
    <property type="evidence" value="ECO:0007669"/>
    <property type="project" value="EnsemblFungi"/>
</dbReference>
<name>A0A383UPZ7_BLUHO</name>
<dbReference type="GO" id="GO:0006298">
    <property type="term" value="P:mismatch repair"/>
    <property type="evidence" value="ECO:0007669"/>
    <property type="project" value="TreeGrafter"/>
</dbReference>
<proteinExistence type="inferred from homology"/>
<dbReference type="EMBL" id="UNSH01000042">
    <property type="protein sequence ID" value="SZF02391.1"/>
    <property type="molecule type" value="Genomic_DNA"/>
</dbReference>
<reference evidence="4 5" key="1">
    <citation type="submission" date="2017-11" db="EMBL/GenBank/DDBJ databases">
        <authorList>
            <person name="Kracher B."/>
        </authorList>
    </citation>
    <scope>NUCLEOTIDE SEQUENCE [LARGE SCALE GENOMIC DNA]</scope>
    <source>
        <strain evidence="4 5">RACE1</strain>
    </source>
</reference>